<evidence type="ECO:0000313" key="3">
    <source>
        <dbReference type="EMBL" id="OUT07429.1"/>
    </source>
</evidence>
<dbReference type="Pfam" id="PF05016">
    <property type="entry name" value="ParE_toxin"/>
    <property type="match status" value="1"/>
</dbReference>
<evidence type="ECO:0000313" key="4">
    <source>
        <dbReference type="Proteomes" id="UP000196317"/>
    </source>
</evidence>
<gene>
    <name evidence="3" type="ORF">B9N65_07375</name>
</gene>
<dbReference type="NCBIfam" id="TIGR02385">
    <property type="entry name" value="RelE_StbE"/>
    <property type="match status" value="1"/>
</dbReference>
<evidence type="ECO:0000256" key="1">
    <source>
        <dbReference type="ARBA" id="ARBA00006226"/>
    </source>
</evidence>
<dbReference type="EMBL" id="NDYN01000006">
    <property type="protein sequence ID" value="OUT07429.1"/>
    <property type="molecule type" value="Genomic_DNA"/>
</dbReference>
<protein>
    <recommendedName>
        <fullName evidence="5">Addiction module toxin RelE</fullName>
    </recommendedName>
</protein>
<organism evidence="3 4">
    <name type="scientific">Campylobacter concisus</name>
    <dbReference type="NCBI Taxonomy" id="199"/>
    <lineage>
        <taxon>Bacteria</taxon>
        <taxon>Pseudomonadati</taxon>
        <taxon>Campylobacterota</taxon>
        <taxon>Epsilonproteobacteria</taxon>
        <taxon>Campylobacterales</taxon>
        <taxon>Campylobacteraceae</taxon>
        <taxon>Campylobacter</taxon>
    </lineage>
</organism>
<evidence type="ECO:0008006" key="5">
    <source>
        <dbReference type="Google" id="ProtNLM"/>
    </source>
</evidence>
<dbReference type="Gene3D" id="3.30.2310.20">
    <property type="entry name" value="RelE-like"/>
    <property type="match status" value="1"/>
</dbReference>
<dbReference type="Proteomes" id="UP000196317">
    <property type="component" value="Unassembled WGS sequence"/>
</dbReference>
<dbReference type="InterPro" id="IPR007712">
    <property type="entry name" value="RelE/ParE_toxin"/>
</dbReference>
<comment type="caution">
    <text evidence="3">The sequence shown here is derived from an EMBL/GenBank/DDBJ whole genome shotgun (WGS) entry which is preliminary data.</text>
</comment>
<sequence length="103" mass="11839">MKVIITDEAKVNFNKLDGSVKKQIIKALEKLETLKDPRDSGKALVANLNGLWRYRVGDYRLICLLKDDELIILLLNIVKRDEAYLDKNVKLLLKLKEKAEKSS</sequence>
<dbReference type="RefSeq" id="WP_087583404.1">
    <property type="nucleotide sequence ID" value="NZ_CABPTU010000003.1"/>
</dbReference>
<dbReference type="InterPro" id="IPR035093">
    <property type="entry name" value="RelE/ParE_toxin_dom_sf"/>
</dbReference>
<dbReference type="PANTHER" id="PTHR35601:SF1">
    <property type="entry name" value="TOXIN RELE"/>
    <property type="match status" value="1"/>
</dbReference>
<keyword evidence="2" id="KW-1277">Toxin-antitoxin system</keyword>
<comment type="similarity">
    <text evidence="1">Belongs to the RelE toxin family.</text>
</comment>
<reference evidence="3 4" key="1">
    <citation type="submission" date="2017-04" db="EMBL/GenBank/DDBJ databases">
        <title>Complete genome of Campylobacter concisus ATCC 33237T and draft genomes for an additional eight well characterized C. concisus strains.</title>
        <authorList>
            <person name="Cornelius A.J."/>
            <person name="Miller W.G."/>
            <person name="Lastovica A.J."/>
            <person name="On S.L."/>
            <person name="French N.P."/>
            <person name="Vandenberg O."/>
            <person name="Biggs P.J."/>
        </authorList>
    </citation>
    <scope>NUCLEOTIDE SEQUENCE [LARGE SCALE GENOMIC DNA]</scope>
    <source>
        <strain evidence="3 4">CCUG 19995</strain>
    </source>
</reference>
<accession>A0A1Y5MFX6</accession>
<evidence type="ECO:0000256" key="2">
    <source>
        <dbReference type="ARBA" id="ARBA00022649"/>
    </source>
</evidence>
<dbReference type="PANTHER" id="PTHR35601">
    <property type="entry name" value="TOXIN RELE"/>
    <property type="match status" value="1"/>
</dbReference>
<dbReference type="SUPFAM" id="SSF143011">
    <property type="entry name" value="RelE-like"/>
    <property type="match status" value="1"/>
</dbReference>
<proteinExistence type="inferred from homology"/>
<name>A0A1Y5MFX6_9BACT</name>
<dbReference type="AlphaFoldDB" id="A0A1Y5MFX6"/>